<evidence type="ECO:0008006" key="4">
    <source>
        <dbReference type="Google" id="ProtNLM"/>
    </source>
</evidence>
<keyword evidence="1" id="KW-0812">Transmembrane</keyword>
<dbReference type="EMBL" id="JAKZGP010000001">
    <property type="protein sequence ID" value="MCH7407931.1"/>
    <property type="molecule type" value="Genomic_DNA"/>
</dbReference>
<dbReference type="SUPFAM" id="SSF55961">
    <property type="entry name" value="Bet v1-like"/>
    <property type="match status" value="1"/>
</dbReference>
<dbReference type="Proteomes" id="UP001165489">
    <property type="component" value="Unassembled WGS sequence"/>
</dbReference>
<feature type="transmembrane region" description="Helical" evidence="1">
    <location>
        <begin position="118"/>
        <end position="135"/>
    </location>
</feature>
<keyword evidence="1" id="KW-0472">Membrane</keyword>
<dbReference type="RefSeq" id="WP_241345870.1">
    <property type="nucleotide sequence ID" value="NZ_JAKZGP010000001.1"/>
</dbReference>
<proteinExistence type="predicted"/>
<gene>
    <name evidence="2" type="ORF">MM239_00870</name>
</gene>
<protein>
    <recommendedName>
        <fullName evidence="4">Ligand-binding SRPBCC domain-containing protein</fullName>
    </recommendedName>
</protein>
<evidence type="ECO:0000313" key="3">
    <source>
        <dbReference type="Proteomes" id="UP001165489"/>
    </source>
</evidence>
<name>A0ABS9UUV6_9BACT</name>
<dbReference type="InterPro" id="IPR023393">
    <property type="entry name" value="START-like_dom_sf"/>
</dbReference>
<organism evidence="2 3">
    <name type="scientific">Belliella filtrata</name>
    <dbReference type="NCBI Taxonomy" id="2923435"/>
    <lineage>
        <taxon>Bacteria</taxon>
        <taxon>Pseudomonadati</taxon>
        <taxon>Bacteroidota</taxon>
        <taxon>Cytophagia</taxon>
        <taxon>Cytophagales</taxon>
        <taxon>Cyclobacteriaceae</taxon>
        <taxon>Belliella</taxon>
    </lineage>
</organism>
<reference evidence="2" key="1">
    <citation type="submission" date="2022-03" db="EMBL/GenBank/DDBJ databases">
        <title>De novo assembled genomes of Belliella spp. (Cyclobacteriaceae) strains.</title>
        <authorList>
            <person name="Szabo A."/>
            <person name="Korponai K."/>
            <person name="Felfoldi T."/>
        </authorList>
    </citation>
    <scope>NUCLEOTIDE SEQUENCE</scope>
    <source>
        <strain evidence="2">DSM 111904</strain>
    </source>
</reference>
<evidence type="ECO:0000256" key="1">
    <source>
        <dbReference type="SAM" id="Phobius"/>
    </source>
</evidence>
<accession>A0ABS9UUV6</accession>
<keyword evidence="3" id="KW-1185">Reference proteome</keyword>
<sequence length="150" mass="17871">MKHIRISTKVDQSYLTVKEGFNQSLFKKLSPPFPPVKLIRFDGSVEGDIVSMELNFIFFKQVWTSEITKDHTDSKEFYFIDQGIKLPFFLKKWKHKHRIIKAKNGSIILDEISYQAPYAWLTLLLYPALYLQFLYRKPIYKKVFKKESKL</sequence>
<comment type="caution">
    <text evidence="2">The sequence shown here is derived from an EMBL/GenBank/DDBJ whole genome shotgun (WGS) entry which is preliminary data.</text>
</comment>
<keyword evidence="1" id="KW-1133">Transmembrane helix</keyword>
<dbReference type="Gene3D" id="3.30.530.20">
    <property type="match status" value="1"/>
</dbReference>
<evidence type="ECO:0000313" key="2">
    <source>
        <dbReference type="EMBL" id="MCH7407931.1"/>
    </source>
</evidence>